<keyword evidence="1" id="KW-0812">Transmembrane</keyword>
<evidence type="ECO:0000313" key="3">
    <source>
        <dbReference type="Proteomes" id="UP001597112"/>
    </source>
</evidence>
<dbReference type="RefSeq" id="WP_377582581.1">
    <property type="nucleotide sequence ID" value="NZ_JBHTKA010000008.1"/>
</dbReference>
<accession>A0ABW3K7T5</accession>
<evidence type="ECO:0008006" key="4">
    <source>
        <dbReference type="Google" id="ProtNLM"/>
    </source>
</evidence>
<feature type="transmembrane region" description="Helical" evidence="1">
    <location>
        <begin position="47"/>
        <end position="68"/>
    </location>
</feature>
<name>A0ABW3K7T5_9BACT</name>
<keyword evidence="1" id="KW-1133">Transmembrane helix</keyword>
<feature type="transmembrane region" description="Helical" evidence="1">
    <location>
        <begin position="7"/>
        <end position="27"/>
    </location>
</feature>
<reference evidence="3" key="1">
    <citation type="journal article" date="2019" name="Int. J. Syst. Evol. Microbiol.">
        <title>The Global Catalogue of Microorganisms (GCM) 10K type strain sequencing project: providing services to taxonomists for standard genome sequencing and annotation.</title>
        <authorList>
            <consortium name="The Broad Institute Genomics Platform"/>
            <consortium name="The Broad Institute Genome Sequencing Center for Infectious Disease"/>
            <person name="Wu L."/>
            <person name="Ma J."/>
        </authorList>
    </citation>
    <scope>NUCLEOTIDE SEQUENCE [LARGE SCALE GENOMIC DNA]</scope>
    <source>
        <strain evidence="3">CCUG 58938</strain>
    </source>
</reference>
<sequence>MKNELKWKTISGVLLFICSLFLAVYLFSLPARSTTWDLHEKGAVGDAINGMTAPIIAIVGAILVYVSFQEQVKANKLQFNAINQQAEIEIVYKLYSELKEDFKEIQGVYGNRHQQPAILDSFMQQVIADASQHSFYNDLHIFIKYLNDQFVFLASRLMVNSILSNDEKMTLIEKLQRLYGLYFRGYYLNIKQSIYQSQLSREFKSDILN</sequence>
<protein>
    <recommendedName>
        <fullName evidence="4">Phage abortive infection protein</fullName>
    </recommendedName>
</protein>
<evidence type="ECO:0000313" key="2">
    <source>
        <dbReference type="EMBL" id="MFD1001947.1"/>
    </source>
</evidence>
<organism evidence="2 3">
    <name type="scientific">Ohtaekwangia kribbensis</name>
    <dbReference type="NCBI Taxonomy" id="688913"/>
    <lineage>
        <taxon>Bacteria</taxon>
        <taxon>Pseudomonadati</taxon>
        <taxon>Bacteroidota</taxon>
        <taxon>Cytophagia</taxon>
        <taxon>Cytophagales</taxon>
        <taxon>Fulvivirgaceae</taxon>
        <taxon>Ohtaekwangia</taxon>
    </lineage>
</organism>
<comment type="caution">
    <text evidence="2">The sequence shown here is derived from an EMBL/GenBank/DDBJ whole genome shotgun (WGS) entry which is preliminary data.</text>
</comment>
<gene>
    <name evidence="2" type="ORF">ACFQ21_21660</name>
</gene>
<keyword evidence="1" id="KW-0472">Membrane</keyword>
<dbReference type="EMBL" id="JBHTKA010000008">
    <property type="protein sequence ID" value="MFD1001947.1"/>
    <property type="molecule type" value="Genomic_DNA"/>
</dbReference>
<keyword evidence="3" id="KW-1185">Reference proteome</keyword>
<proteinExistence type="predicted"/>
<dbReference type="Proteomes" id="UP001597112">
    <property type="component" value="Unassembled WGS sequence"/>
</dbReference>
<evidence type="ECO:0000256" key="1">
    <source>
        <dbReference type="SAM" id="Phobius"/>
    </source>
</evidence>